<name>A0A8X7YSD1_POPTO</name>
<reference evidence="1" key="1">
    <citation type="journal article" date="2020" name="bioRxiv">
        <title>Hybrid origin of Populus tomentosa Carr. identified through genome sequencing and phylogenomic analysis.</title>
        <authorList>
            <person name="An X."/>
            <person name="Gao K."/>
            <person name="Chen Z."/>
            <person name="Li J."/>
            <person name="Yang X."/>
            <person name="Yang X."/>
            <person name="Zhou J."/>
            <person name="Guo T."/>
            <person name="Zhao T."/>
            <person name="Huang S."/>
            <person name="Miao D."/>
            <person name="Khan W.U."/>
            <person name="Rao P."/>
            <person name="Ye M."/>
            <person name="Lei B."/>
            <person name="Liao W."/>
            <person name="Wang J."/>
            <person name="Ji L."/>
            <person name="Li Y."/>
            <person name="Guo B."/>
            <person name="Mustafa N.S."/>
            <person name="Li S."/>
            <person name="Yun Q."/>
            <person name="Keller S.R."/>
            <person name="Mao J."/>
            <person name="Zhang R."/>
            <person name="Strauss S.H."/>
        </authorList>
    </citation>
    <scope>NUCLEOTIDE SEQUENCE</scope>
    <source>
        <strain evidence="1">GM15</strain>
        <tissue evidence="1">Leaf</tissue>
    </source>
</reference>
<dbReference type="Proteomes" id="UP000886885">
    <property type="component" value="Chromosome 10D"/>
</dbReference>
<keyword evidence="2" id="KW-1185">Reference proteome</keyword>
<accession>A0A8X7YSD1</accession>
<evidence type="ECO:0000313" key="1">
    <source>
        <dbReference type="EMBL" id="KAG6758053.1"/>
    </source>
</evidence>
<protein>
    <submittedName>
        <fullName evidence="1">Uncharacterized protein</fullName>
    </submittedName>
</protein>
<sequence>MTCLAIGYSTYVALVKTEGCSMDAKNGISWTPCLVGGASALQQFKAQNLDIHPRSSGSMLAKMKKVTQQSLVNRGGKDKHTEEAL</sequence>
<gene>
    <name evidence="1" type="ORF">POTOM_038386</name>
</gene>
<dbReference type="AlphaFoldDB" id="A0A8X7YSD1"/>
<dbReference type="EMBL" id="JAAWWB010000020">
    <property type="protein sequence ID" value="KAG6758053.1"/>
    <property type="molecule type" value="Genomic_DNA"/>
</dbReference>
<proteinExistence type="predicted"/>
<comment type="caution">
    <text evidence="1">The sequence shown here is derived from an EMBL/GenBank/DDBJ whole genome shotgun (WGS) entry which is preliminary data.</text>
</comment>
<organism evidence="1 2">
    <name type="scientific">Populus tomentosa</name>
    <name type="common">Chinese white poplar</name>
    <dbReference type="NCBI Taxonomy" id="118781"/>
    <lineage>
        <taxon>Eukaryota</taxon>
        <taxon>Viridiplantae</taxon>
        <taxon>Streptophyta</taxon>
        <taxon>Embryophyta</taxon>
        <taxon>Tracheophyta</taxon>
        <taxon>Spermatophyta</taxon>
        <taxon>Magnoliopsida</taxon>
        <taxon>eudicotyledons</taxon>
        <taxon>Gunneridae</taxon>
        <taxon>Pentapetalae</taxon>
        <taxon>rosids</taxon>
        <taxon>fabids</taxon>
        <taxon>Malpighiales</taxon>
        <taxon>Salicaceae</taxon>
        <taxon>Saliceae</taxon>
        <taxon>Populus</taxon>
    </lineage>
</organism>
<evidence type="ECO:0000313" key="2">
    <source>
        <dbReference type="Proteomes" id="UP000886885"/>
    </source>
</evidence>